<comment type="caution">
    <text evidence="11">The sequence shown here is derived from an EMBL/GenBank/DDBJ whole genome shotgun (WGS) entry which is preliminary data.</text>
</comment>
<keyword evidence="7 9" id="KW-0784">Thiamine biosynthesis</keyword>
<protein>
    <recommendedName>
        <fullName evidence="6 9">Aminopyrimidine aminohydrolase</fullName>
        <ecNumber evidence="5 9">3.5.99.2</ecNumber>
    </recommendedName>
</protein>
<dbReference type="Pfam" id="PF03070">
    <property type="entry name" value="TENA_THI-4"/>
    <property type="match status" value="1"/>
</dbReference>
<dbReference type="InterPro" id="IPR050967">
    <property type="entry name" value="Thiamine_Salvage_TenA"/>
</dbReference>
<evidence type="ECO:0000313" key="12">
    <source>
        <dbReference type="Proteomes" id="UP000293142"/>
    </source>
</evidence>
<comment type="pathway">
    <text evidence="2 9">Cofactor biosynthesis; thiamine diphosphate biosynthesis.</text>
</comment>
<comment type="subunit">
    <text evidence="4">Homotetramer.</text>
</comment>
<evidence type="ECO:0000256" key="1">
    <source>
        <dbReference type="ARBA" id="ARBA00001881"/>
    </source>
</evidence>
<dbReference type="NCBIfam" id="TIGR04306">
    <property type="entry name" value="salvage_TenA"/>
    <property type="match status" value="1"/>
</dbReference>
<evidence type="ECO:0000256" key="8">
    <source>
        <dbReference type="ARBA" id="ARBA00048337"/>
    </source>
</evidence>
<gene>
    <name evidence="11" type="primary">tenA</name>
    <name evidence="11" type="ORF">EYB31_01970</name>
</gene>
<dbReference type="EC" id="3.5.99.2" evidence="5 9"/>
<evidence type="ECO:0000256" key="3">
    <source>
        <dbReference type="ARBA" id="ARBA00010264"/>
    </source>
</evidence>
<comment type="function">
    <text evidence="9">Catalyzes an amino-pyrimidine hydrolysis reaction at the C5' of the pyrimidine moiety of thiamine compounds, a reaction that is part of a thiamine salvage pathway.</text>
</comment>
<sequence>MLFSQLLRQEADAMWQASFDHPFVRGIADGSLPLDRFRYYVLNDSYYLGEFAKVQAIGAAKSHNLHTSNRMAAHVQGTYNSELALHETFVKRLGITEEERAAFKPAPASYAYTSHLHRAAYNGHLGDIVAALLPCYWLYFEIGEQLKGTVVSEPIYQDWIDAYGAEGFGELVQEQIDRLDEIADMVTEADRERMKQQFLISSRYEWMFWQMAYTLEQWPV</sequence>
<comment type="catalytic activity">
    <reaction evidence="8 9">
        <text>thiamine + H2O = 5-(2-hydroxyethyl)-4-methylthiazole + 4-amino-5-hydroxymethyl-2-methylpyrimidine + H(+)</text>
        <dbReference type="Rhea" id="RHEA:17509"/>
        <dbReference type="ChEBI" id="CHEBI:15377"/>
        <dbReference type="ChEBI" id="CHEBI:15378"/>
        <dbReference type="ChEBI" id="CHEBI:16892"/>
        <dbReference type="ChEBI" id="CHEBI:17957"/>
        <dbReference type="ChEBI" id="CHEBI:18385"/>
        <dbReference type="EC" id="3.5.99.2"/>
    </reaction>
</comment>
<proteinExistence type="inferred from homology"/>
<dbReference type="CDD" id="cd19364">
    <property type="entry name" value="TenA_C_BsTenA-like"/>
    <property type="match status" value="1"/>
</dbReference>
<dbReference type="UniPathway" id="UPA00060"/>
<reference evidence="11 12" key="1">
    <citation type="submission" date="2019-02" db="EMBL/GenBank/DDBJ databases">
        <title>Paenibacillus sp. nov., isolated from surface-sterilized tissue of Thalictrum simplex L.</title>
        <authorList>
            <person name="Tuo L."/>
        </authorList>
    </citation>
    <scope>NUCLEOTIDE SEQUENCE [LARGE SCALE GENOMIC DNA]</scope>
    <source>
        <strain evidence="11 12">N2SHLJ1</strain>
    </source>
</reference>
<evidence type="ECO:0000256" key="9">
    <source>
        <dbReference type="RuleBase" id="RU363093"/>
    </source>
</evidence>
<dbReference type="AlphaFoldDB" id="A0A4Q9E0V8"/>
<dbReference type="GO" id="GO:0009228">
    <property type="term" value="P:thiamine biosynthetic process"/>
    <property type="evidence" value="ECO:0007669"/>
    <property type="project" value="UniProtKB-KW"/>
</dbReference>
<dbReference type="RefSeq" id="WP_131011569.1">
    <property type="nucleotide sequence ID" value="NZ_SIRE01000002.1"/>
</dbReference>
<name>A0A4Q9E0V8_9BACL</name>
<feature type="domain" description="Thiaminase-2/PQQC" evidence="10">
    <location>
        <begin position="9"/>
        <end position="214"/>
    </location>
</feature>
<keyword evidence="12" id="KW-1185">Reference proteome</keyword>
<evidence type="ECO:0000256" key="5">
    <source>
        <dbReference type="ARBA" id="ARBA00012684"/>
    </source>
</evidence>
<evidence type="ECO:0000256" key="2">
    <source>
        <dbReference type="ARBA" id="ARBA00004948"/>
    </source>
</evidence>
<accession>A0A4Q9E0V8</accession>
<keyword evidence="9" id="KW-0378">Hydrolase</keyword>
<dbReference type="InterPro" id="IPR004305">
    <property type="entry name" value="Thiaminase-2/PQQC"/>
</dbReference>
<evidence type="ECO:0000259" key="10">
    <source>
        <dbReference type="Pfam" id="PF03070"/>
    </source>
</evidence>
<dbReference type="InterPro" id="IPR027574">
    <property type="entry name" value="Thiaminase_II"/>
</dbReference>
<dbReference type="GO" id="GO:0009229">
    <property type="term" value="P:thiamine diphosphate biosynthetic process"/>
    <property type="evidence" value="ECO:0007669"/>
    <property type="project" value="UniProtKB-UniPathway"/>
</dbReference>
<dbReference type="Proteomes" id="UP000293142">
    <property type="component" value="Unassembled WGS sequence"/>
</dbReference>
<dbReference type="Gene3D" id="1.20.910.10">
    <property type="entry name" value="Heme oxygenase-like"/>
    <property type="match status" value="1"/>
</dbReference>
<dbReference type="GO" id="GO:0050334">
    <property type="term" value="F:thiaminase activity"/>
    <property type="evidence" value="ECO:0007669"/>
    <property type="project" value="UniProtKB-EC"/>
</dbReference>
<dbReference type="PANTHER" id="PTHR43198:SF2">
    <property type="entry name" value="SI:CH1073-67J19.1-RELATED"/>
    <property type="match status" value="1"/>
</dbReference>
<evidence type="ECO:0000256" key="6">
    <source>
        <dbReference type="ARBA" id="ARBA00013647"/>
    </source>
</evidence>
<evidence type="ECO:0000313" key="11">
    <source>
        <dbReference type="EMBL" id="TBL81783.1"/>
    </source>
</evidence>
<dbReference type="GO" id="GO:0005829">
    <property type="term" value="C:cytosol"/>
    <property type="evidence" value="ECO:0007669"/>
    <property type="project" value="TreeGrafter"/>
</dbReference>
<comment type="catalytic activity">
    <reaction evidence="1 9">
        <text>4-amino-5-aminomethyl-2-methylpyrimidine + H2O = 4-amino-5-hydroxymethyl-2-methylpyrimidine + NH4(+)</text>
        <dbReference type="Rhea" id="RHEA:31799"/>
        <dbReference type="ChEBI" id="CHEBI:15377"/>
        <dbReference type="ChEBI" id="CHEBI:16892"/>
        <dbReference type="ChEBI" id="CHEBI:28938"/>
        <dbReference type="ChEBI" id="CHEBI:63416"/>
        <dbReference type="EC" id="3.5.99.2"/>
    </reaction>
</comment>
<organism evidence="11 12">
    <name type="scientific">Paenibacillus thalictri</name>
    <dbReference type="NCBI Taxonomy" id="2527873"/>
    <lineage>
        <taxon>Bacteria</taxon>
        <taxon>Bacillati</taxon>
        <taxon>Bacillota</taxon>
        <taxon>Bacilli</taxon>
        <taxon>Bacillales</taxon>
        <taxon>Paenibacillaceae</taxon>
        <taxon>Paenibacillus</taxon>
    </lineage>
</organism>
<evidence type="ECO:0000256" key="4">
    <source>
        <dbReference type="ARBA" id="ARBA00011881"/>
    </source>
</evidence>
<dbReference type="InterPro" id="IPR016084">
    <property type="entry name" value="Haem_Oase-like_multi-hlx"/>
</dbReference>
<dbReference type="EMBL" id="SIRE01000002">
    <property type="protein sequence ID" value="TBL81783.1"/>
    <property type="molecule type" value="Genomic_DNA"/>
</dbReference>
<evidence type="ECO:0000256" key="7">
    <source>
        <dbReference type="ARBA" id="ARBA00022977"/>
    </source>
</evidence>
<comment type="similarity">
    <text evidence="3 9">Belongs to the TenA family.</text>
</comment>
<dbReference type="PANTHER" id="PTHR43198">
    <property type="entry name" value="BIFUNCTIONAL TH2 PROTEIN"/>
    <property type="match status" value="1"/>
</dbReference>
<dbReference type="OrthoDB" id="34166at2"/>
<dbReference type="SUPFAM" id="SSF48613">
    <property type="entry name" value="Heme oxygenase-like"/>
    <property type="match status" value="1"/>
</dbReference>